<dbReference type="SUPFAM" id="SSF158235">
    <property type="entry name" value="SOCS box-like"/>
    <property type="match status" value="1"/>
</dbReference>
<keyword evidence="2 3" id="KW-0040">ANK repeat</keyword>
<accession>A0A8S3YW07</accession>
<sequence length="405" mass="44833">MKDPTTIEGTPSLSSGNSPTENIEPYVLVPGIIRATKSNREDLVSQFLHDDPRCRFAVDENGRTALHWATEYNYVKIIHRILNSANFAITSMGVPSLLNVPDSRGQTALHVACNCRREDIASLFVTLGSDVNIKDGSGNTALHRAVRMNLETVAILMCEFGADVNASNSLLWTPTHEAARTGNDNILRALINHNADLDALTQNNMTPFLTAFFYYKIASKSSSYPNLETIWKMLIEAGCSLSLSDGHWTPLTAAMSCDHSFIASLLLFNGCRIDKFGRWGRGLLQDAFGCSEPMLVKLLVLLGYIPTPDEVTYCAKQISMYSKVFTRFSGMGSCLHRDRQAVVKWLREREASPPSLAEFCRVSIRSAMNVSSGDKSIIGNIQLLPIPGKLKQFLTLCDFTHYLVN</sequence>
<feature type="repeat" description="ANK" evidence="3">
    <location>
        <begin position="104"/>
        <end position="136"/>
    </location>
</feature>
<gene>
    <name evidence="6" type="ORF">CUNI_LOCUS6925</name>
</gene>
<dbReference type="SUPFAM" id="SSF48403">
    <property type="entry name" value="Ankyrin repeat"/>
    <property type="match status" value="1"/>
</dbReference>
<dbReference type="SMART" id="SM00969">
    <property type="entry name" value="SOCS_box"/>
    <property type="match status" value="1"/>
</dbReference>
<reference evidence="6" key="1">
    <citation type="submission" date="2021-04" db="EMBL/GenBank/DDBJ databases">
        <authorList>
            <consortium name="Molecular Ecology Group"/>
        </authorList>
    </citation>
    <scope>NUCLEOTIDE SEQUENCE</scope>
</reference>
<dbReference type="InterPro" id="IPR036770">
    <property type="entry name" value="Ankyrin_rpt-contain_sf"/>
</dbReference>
<dbReference type="PANTHER" id="PTHR24180">
    <property type="entry name" value="CYCLIN-DEPENDENT KINASE INHIBITOR 2C-RELATED"/>
    <property type="match status" value="1"/>
</dbReference>
<dbReference type="InterPro" id="IPR036036">
    <property type="entry name" value="SOCS_box-like_dom_sf"/>
</dbReference>
<dbReference type="EMBL" id="CAJHNH020001070">
    <property type="protein sequence ID" value="CAG5121367.1"/>
    <property type="molecule type" value="Genomic_DNA"/>
</dbReference>
<dbReference type="PANTHER" id="PTHR24180:SF45">
    <property type="entry name" value="POLY [ADP-RIBOSE] POLYMERASE TANKYRASE"/>
    <property type="match status" value="1"/>
</dbReference>
<protein>
    <recommendedName>
        <fullName evidence="5">SOCS box domain-containing protein</fullName>
    </recommendedName>
</protein>
<dbReference type="InterPro" id="IPR001496">
    <property type="entry name" value="SOCS_box"/>
</dbReference>
<name>A0A8S3YW07_9EUPU</name>
<dbReference type="SMART" id="SM00248">
    <property type="entry name" value="ANK"/>
    <property type="match status" value="5"/>
</dbReference>
<evidence type="ECO:0000256" key="2">
    <source>
        <dbReference type="ARBA" id="ARBA00023043"/>
    </source>
</evidence>
<dbReference type="Gene3D" id="1.25.40.20">
    <property type="entry name" value="Ankyrin repeat-containing domain"/>
    <property type="match status" value="1"/>
</dbReference>
<dbReference type="AlphaFoldDB" id="A0A8S3YW07"/>
<evidence type="ECO:0000259" key="5">
    <source>
        <dbReference type="PROSITE" id="PS50225"/>
    </source>
</evidence>
<organism evidence="6 7">
    <name type="scientific">Candidula unifasciata</name>
    <dbReference type="NCBI Taxonomy" id="100452"/>
    <lineage>
        <taxon>Eukaryota</taxon>
        <taxon>Metazoa</taxon>
        <taxon>Spiralia</taxon>
        <taxon>Lophotrochozoa</taxon>
        <taxon>Mollusca</taxon>
        <taxon>Gastropoda</taxon>
        <taxon>Heterobranchia</taxon>
        <taxon>Euthyneura</taxon>
        <taxon>Panpulmonata</taxon>
        <taxon>Eupulmonata</taxon>
        <taxon>Stylommatophora</taxon>
        <taxon>Helicina</taxon>
        <taxon>Helicoidea</taxon>
        <taxon>Geomitridae</taxon>
        <taxon>Candidula</taxon>
    </lineage>
</organism>
<dbReference type="InterPro" id="IPR051637">
    <property type="entry name" value="Ank_repeat_dom-contain_49"/>
</dbReference>
<keyword evidence="1" id="KW-0677">Repeat</keyword>
<dbReference type="InterPro" id="IPR002110">
    <property type="entry name" value="Ankyrin_rpt"/>
</dbReference>
<dbReference type="Pfam" id="PF00023">
    <property type="entry name" value="Ank"/>
    <property type="match status" value="2"/>
</dbReference>
<evidence type="ECO:0000313" key="7">
    <source>
        <dbReference type="Proteomes" id="UP000678393"/>
    </source>
</evidence>
<evidence type="ECO:0000256" key="1">
    <source>
        <dbReference type="ARBA" id="ARBA00022737"/>
    </source>
</evidence>
<feature type="repeat" description="ANK" evidence="3">
    <location>
        <begin position="173"/>
        <end position="202"/>
    </location>
</feature>
<dbReference type="PROSITE" id="PS50088">
    <property type="entry name" value="ANK_REPEAT"/>
    <property type="match status" value="3"/>
</dbReference>
<dbReference type="Proteomes" id="UP000678393">
    <property type="component" value="Unassembled WGS sequence"/>
</dbReference>
<evidence type="ECO:0000313" key="6">
    <source>
        <dbReference type="EMBL" id="CAG5121367.1"/>
    </source>
</evidence>
<feature type="region of interest" description="Disordered" evidence="4">
    <location>
        <begin position="1"/>
        <end position="22"/>
    </location>
</feature>
<feature type="repeat" description="ANK" evidence="3">
    <location>
        <begin position="137"/>
        <end position="169"/>
    </location>
</feature>
<evidence type="ECO:0000256" key="4">
    <source>
        <dbReference type="SAM" id="MobiDB-lite"/>
    </source>
</evidence>
<proteinExistence type="predicted"/>
<feature type="compositionally biased region" description="Polar residues" evidence="4">
    <location>
        <begin position="7"/>
        <end position="21"/>
    </location>
</feature>
<dbReference type="OrthoDB" id="9995210at2759"/>
<dbReference type="Pfam" id="PF07525">
    <property type="entry name" value="SOCS_box"/>
    <property type="match status" value="1"/>
</dbReference>
<feature type="domain" description="SOCS box" evidence="5">
    <location>
        <begin position="346"/>
        <end position="400"/>
    </location>
</feature>
<comment type="caution">
    <text evidence="6">The sequence shown here is derived from an EMBL/GenBank/DDBJ whole genome shotgun (WGS) entry which is preliminary data.</text>
</comment>
<dbReference type="CDD" id="cd03587">
    <property type="entry name" value="SOCS"/>
    <property type="match status" value="1"/>
</dbReference>
<dbReference type="PROSITE" id="PS50297">
    <property type="entry name" value="ANK_REP_REGION"/>
    <property type="match status" value="3"/>
</dbReference>
<dbReference type="GO" id="GO:0035556">
    <property type="term" value="P:intracellular signal transduction"/>
    <property type="evidence" value="ECO:0007669"/>
    <property type="project" value="InterPro"/>
</dbReference>
<keyword evidence="7" id="KW-1185">Reference proteome</keyword>
<evidence type="ECO:0000256" key="3">
    <source>
        <dbReference type="PROSITE-ProRule" id="PRU00023"/>
    </source>
</evidence>
<dbReference type="Pfam" id="PF12796">
    <property type="entry name" value="Ank_2"/>
    <property type="match status" value="1"/>
</dbReference>
<dbReference type="PROSITE" id="PS50225">
    <property type="entry name" value="SOCS"/>
    <property type="match status" value="1"/>
</dbReference>